<feature type="region of interest" description="Disordered" evidence="1">
    <location>
        <begin position="181"/>
        <end position="200"/>
    </location>
</feature>
<evidence type="ECO:0000256" key="1">
    <source>
        <dbReference type="SAM" id="MobiDB-lite"/>
    </source>
</evidence>
<dbReference type="OrthoDB" id="4093102at2759"/>
<dbReference type="InterPro" id="IPR028012">
    <property type="entry name" value="Rua1_C"/>
</dbReference>
<dbReference type="STRING" id="857566.A0A1E3PMP7"/>
<proteinExistence type="predicted"/>
<gene>
    <name evidence="3" type="ORF">NADFUDRAFT_40860</name>
</gene>
<feature type="domain" description="Transcription regulator Rua1 C-terminal" evidence="2">
    <location>
        <begin position="781"/>
        <end position="888"/>
    </location>
</feature>
<keyword evidence="4" id="KW-1185">Reference proteome</keyword>
<dbReference type="PANTHER" id="PTHR28125">
    <property type="entry name" value="MEIOTIC EXPRESSION UP-REGULATED PROTEIN 26"/>
    <property type="match status" value="1"/>
</dbReference>
<evidence type="ECO:0000259" key="2">
    <source>
        <dbReference type="Pfam" id="PF14616"/>
    </source>
</evidence>
<name>A0A1E3PMP7_9ASCO</name>
<accession>A0A1E3PMP7</accession>
<sequence>MDTDNDDIYRNIFSSKDTMRAIRSINKSYQTLSETKMDLNNHTRYPEPYWNSRAVKTAVNNYNDISRARSDIGNEQPSYDRLLDSIESTGSKLPHLKDEFHLGDSSIYERFGRLNSDNSPGFNFDSFSTSSEPGPSSEQTPGSTSVSSTGSKNSAELLDDQKQLADDIYWPLSSFGHEHESVSSNIKIENRDDIEESPEPSQLLEITRSNALVLSPASLETFFSEESKNPQNNQTFETNRSASLILSSTNLETFLSVSARVNILVRTVRETLEISQFDLSPPPVLYSCIHKITTMLLSRVPEYVTQHCQATWISGIFEHIINKCRPIPLTLDQKNALMSAVVTSDIFNALNNEIKECPVDLNLIHDLIENEISIQVIPFIIDTIPSDGITINREYNGEIIASKRDSTGKKKQVISQSQEISNTSYSDIFQRALCSRQCDPTRLYWQKIDSTNERPSITNEKLHLSYGFGIFTDKGELFMRQNTGQKFYRPIRPLETTASESRKARKIETSQTIKNIASPEEVKDARFTKKDGQKFLDWAIDPQGSDTQPSLFDFGYYSGPDFGSKGITFDKKNFLKPNISKIQQTSWVTNEKLVKSFIDWINSFSLPLVRNNNNKFHRRESKLDEASSSDLSKAVALICTRPARRINRYPAVQYIQDFRGNVNVKNSLQHELLHIPSEAMRQVLCDKVPENIKSIEADLRNTLHYCDDYTKNTQQQAQKHNKSVLAETIVNKKKRRAAVKRLRLFYELQSFYQKRGARRTHQRQPNHEDINLNIKFTGDHGYEPKYIRYDFTLKQAWCSYCPNGGFFFTKNSGYLYHRNHDHGQLPGGGIMEEPLVIRNKIMSPFKQNVDARLCEGLCGICFHWVDVDHVNQDSIKNWGTWFRHYKNCVNEYQDAKRIIELACGDEFELTEFDFKPPYLLSMGKEESQ</sequence>
<reference evidence="3 4" key="1">
    <citation type="journal article" date="2016" name="Proc. Natl. Acad. Sci. U.S.A.">
        <title>Comparative genomics of biotechnologically important yeasts.</title>
        <authorList>
            <person name="Riley R."/>
            <person name="Haridas S."/>
            <person name="Wolfe K.H."/>
            <person name="Lopes M.R."/>
            <person name="Hittinger C.T."/>
            <person name="Goeker M."/>
            <person name="Salamov A.A."/>
            <person name="Wisecaver J.H."/>
            <person name="Long T.M."/>
            <person name="Calvey C.H."/>
            <person name="Aerts A.L."/>
            <person name="Barry K.W."/>
            <person name="Choi C."/>
            <person name="Clum A."/>
            <person name="Coughlan A.Y."/>
            <person name="Deshpande S."/>
            <person name="Douglass A.P."/>
            <person name="Hanson S.J."/>
            <person name="Klenk H.-P."/>
            <person name="LaButti K.M."/>
            <person name="Lapidus A."/>
            <person name="Lindquist E.A."/>
            <person name="Lipzen A.M."/>
            <person name="Meier-Kolthoff J.P."/>
            <person name="Ohm R.A."/>
            <person name="Otillar R.P."/>
            <person name="Pangilinan J.L."/>
            <person name="Peng Y."/>
            <person name="Rokas A."/>
            <person name="Rosa C.A."/>
            <person name="Scheuner C."/>
            <person name="Sibirny A.A."/>
            <person name="Slot J.C."/>
            <person name="Stielow J.B."/>
            <person name="Sun H."/>
            <person name="Kurtzman C.P."/>
            <person name="Blackwell M."/>
            <person name="Grigoriev I.V."/>
            <person name="Jeffries T.W."/>
        </authorList>
    </citation>
    <scope>NUCLEOTIDE SEQUENCE [LARGE SCALE GENOMIC DNA]</scope>
    <source>
        <strain evidence="3 4">DSM 6958</strain>
    </source>
</reference>
<protein>
    <recommendedName>
        <fullName evidence="2">Transcription regulator Rua1 C-terminal domain-containing protein</fullName>
    </recommendedName>
</protein>
<dbReference type="PANTHER" id="PTHR28125:SF2">
    <property type="entry name" value="MEIOTIC EXPRESSION UP-REGULATED PROTEIN 26"/>
    <property type="match status" value="1"/>
</dbReference>
<dbReference type="Pfam" id="PF14616">
    <property type="entry name" value="Rua1_C"/>
    <property type="match status" value="1"/>
</dbReference>
<dbReference type="Proteomes" id="UP000095009">
    <property type="component" value="Unassembled WGS sequence"/>
</dbReference>
<evidence type="ECO:0000313" key="3">
    <source>
        <dbReference type="EMBL" id="ODQ66212.1"/>
    </source>
</evidence>
<feature type="region of interest" description="Disordered" evidence="1">
    <location>
        <begin position="122"/>
        <end position="153"/>
    </location>
</feature>
<organism evidence="3 4">
    <name type="scientific">Nadsonia fulvescens var. elongata DSM 6958</name>
    <dbReference type="NCBI Taxonomy" id="857566"/>
    <lineage>
        <taxon>Eukaryota</taxon>
        <taxon>Fungi</taxon>
        <taxon>Dikarya</taxon>
        <taxon>Ascomycota</taxon>
        <taxon>Saccharomycotina</taxon>
        <taxon>Dipodascomycetes</taxon>
        <taxon>Dipodascales</taxon>
        <taxon>Dipodascales incertae sedis</taxon>
        <taxon>Nadsonia</taxon>
    </lineage>
</organism>
<feature type="compositionally biased region" description="Low complexity" evidence="1">
    <location>
        <begin position="126"/>
        <end position="151"/>
    </location>
</feature>
<dbReference type="AlphaFoldDB" id="A0A1E3PMP7"/>
<evidence type="ECO:0000313" key="4">
    <source>
        <dbReference type="Proteomes" id="UP000095009"/>
    </source>
</evidence>
<dbReference type="EMBL" id="KV454408">
    <property type="protein sequence ID" value="ODQ66212.1"/>
    <property type="molecule type" value="Genomic_DNA"/>
</dbReference>